<accession>A0A1M5KBC9</accession>
<dbReference type="Pfam" id="PF02169">
    <property type="entry name" value="LPP20"/>
    <property type="match status" value="1"/>
</dbReference>
<reference evidence="3" key="1">
    <citation type="submission" date="2016-11" db="EMBL/GenBank/DDBJ databases">
        <authorList>
            <person name="Varghese N."/>
            <person name="Submissions S."/>
        </authorList>
    </citation>
    <scope>NUCLEOTIDE SEQUENCE [LARGE SCALE GENOMIC DNA]</scope>
    <source>
        <strain evidence="3">DSM 16579</strain>
    </source>
</reference>
<dbReference type="AlphaFoldDB" id="A0A1M5KBC9"/>
<organism evidence="2 3">
    <name type="scientific">Marinomonas polaris DSM 16579</name>
    <dbReference type="NCBI Taxonomy" id="1122206"/>
    <lineage>
        <taxon>Bacteria</taxon>
        <taxon>Pseudomonadati</taxon>
        <taxon>Pseudomonadota</taxon>
        <taxon>Gammaproteobacteria</taxon>
        <taxon>Oceanospirillales</taxon>
        <taxon>Oceanospirillaceae</taxon>
        <taxon>Marinomonas</taxon>
    </lineage>
</organism>
<dbReference type="RefSeq" id="WP_072841507.1">
    <property type="nucleotide sequence ID" value="NZ_FQVF01000023.1"/>
</dbReference>
<evidence type="ECO:0000313" key="2">
    <source>
        <dbReference type="EMBL" id="SHG50122.1"/>
    </source>
</evidence>
<dbReference type="STRING" id="1122206.SAMN02745753_04014"/>
<evidence type="ECO:0000313" key="3">
    <source>
        <dbReference type="Proteomes" id="UP000184517"/>
    </source>
</evidence>
<dbReference type="EMBL" id="FQVF01000023">
    <property type="protein sequence ID" value="SHG50122.1"/>
    <property type="molecule type" value="Genomic_DNA"/>
</dbReference>
<feature type="domain" description="Lipoprotein LPP20-like" evidence="1">
    <location>
        <begin position="89"/>
        <end position="163"/>
    </location>
</feature>
<sequence length="209" mass="22884">MTLSLRIFFIAIGAIILSGCQSLYQQSADGTPCTTVAPCNGNTVGNSSSYGYPQNGALNANNTIAVIKQEPIIVTATGYAAMMTNKRLTKSQARIMTMRSSMLDAYRNLSERVYGLKIDGSSSLSNMVMQNDELRTYVDAYLVGAKVVSQREHEDGIFETVVEMALQENFRQCLSSSNIQTDPNCKIQPGYRAVNVENATPTTNFYSIE</sequence>
<keyword evidence="3" id="KW-1185">Reference proteome</keyword>
<protein>
    <recommendedName>
        <fullName evidence="1">Lipoprotein LPP20-like domain-containing protein</fullName>
    </recommendedName>
</protein>
<proteinExistence type="predicted"/>
<dbReference type="OrthoDB" id="7348506at2"/>
<gene>
    <name evidence="2" type="ORF">SAMN02745753_04014</name>
</gene>
<evidence type="ECO:0000259" key="1">
    <source>
        <dbReference type="Pfam" id="PF02169"/>
    </source>
</evidence>
<name>A0A1M5KBC9_9GAMM</name>
<dbReference type="PROSITE" id="PS51257">
    <property type="entry name" value="PROKAR_LIPOPROTEIN"/>
    <property type="match status" value="1"/>
</dbReference>
<dbReference type="InterPro" id="IPR024952">
    <property type="entry name" value="LPP20-like_dom"/>
</dbReference>
<dbReference type="Proteomes" id="UP000184517">
    <property type="component" value="Unassembled WGS sequence"/>
</dbReference>